<dbReference type="EMBL" id="AY388628">
    <property type="protein sequence ID" value="AAR27928.1"/>
    <property type="molecule type" value="Genomic_DNA"/>
</dbReference>
<keyword evidence="3" id="KW-1185">Reference proteome</keyword>
<sequence length="82" mass="9391">MYFSYMMYNSTNSSNVIQLPFNPQDVGNANPPQPLHYSHPNTFIPELFLISGIIAIVLTFYFSPELRNGVKRLFQTALYKAT</sequence>
<feature type="transmembrane region" description="Helical" evidence="1">
    <location>
        <begin position="43"/>
        <end position="62"/>
    </location>
</feature>
<reference evidence="2 3" key="1">
    <citation type="journal article" date="2001" name="Proc. Natl. Acad. Sci. U.S.A.">
        <title>Viruses from extreme thermal environments.</title>
        <authorList>
            <person name="Rice G."/>
            <person name="Stedman K."/>
            <person name="Snyder J."/>
            <person name="Wiedenheft B."/>
            <person name="Willits D."/>
            <person name="Brumfield S."/>
            <person name="McDermott T."/>
            <person name="Young M.J."/>
        </authorList>
    </citation>
    <scope>NUCLEOTIDE SEQUENCE</scope>
</reference>
<name>Q6TRT3_9VIRU</name>
<keyword evidence="1" id="KW-0472">Membrane</keyword>
<keyword evidence="1" id="KW-0812">Transmembrane</keyword>
<reference evidence="2 3" key="2">
    <citation type="journal article" date="2004" name="J. Virol.">
        <title>Comparative genomic analysis of hyperthermophilic archaeal Fuselloviridae viruses.</title>
        <authorList>
            <person name="Wiedenheft B."/>
            <person name="Stedman K."/>
            <person name="Roberto F."/>
            <person name="Willits D."/>
            <person name="Gleske A.K."/>
            <person name="Zoeller L."/>
            <person name="Snyder J."/>
            <person name="Douglas T."/>
            <person name="Young M."/>
        </authorList>
    </citation>
    <scope>NUCLEOTIDE SEQUENCE</scope>
</reference>
<dbReference type="GeneID" id="2741841"/>
<evidence type="ECO:0000256" key="1">
    <source>
        <dbReference type="SAM" id="Phobius"/>
    </source>
</evidence>
<organism evidence="2 3">
    <name type="scientific">Sulfolobus virus Ragged Hills</name>
    <dbReference type="NCBI Taxonomy" id="256994"/>
    <lineage>
        <taxon>Viruses</taxon>
        <taxon>Viruses incertae sedis</taxon>
        <taxon>Fuselloviridae</taxon>
        <taxon>Alphafusellovirus</taxon>
        <taxon>Alphafusellovirus yellowstonense</taxon>
        <taxon>Sulfolobus spindle-shaped virus 8</taxon>
    </lineage>
</organism>
<evidence type="ECO:0000313" key="3">
    <source>
        <dbReference type="Proteomes" id="UP000001247"/>
    </source>
</evidence>
<dbReference type="KEGG" id="vg:2741841"/>
<evidence type="ECO:0000313" key="2">
    <source>
        <dbReference type="EMBL" id="AAR27928.1"/>
    </source>
</evidence>
<protein>
    <submittedName>
        <fullName evidence="2">ORF C82</fullName>
    </submittedName>
</protein>
<accession>Q6TRT3</accession>
<dbReference type="RefSeq" id="NP_963956.1">
    <property type="nucleotide sequence ID" value="NC_005360.1"/>
</dbReference>
<keyword evidence="1" id="KW-1133">Transmembrane helix</keyword>
<proteinExistence type="predicted"/>
<dbReference type="Proteomes" id="UP000001247">
    <property type="component" value="Segment"/>
</dbReference>